<reference evidence="1 2" key="1">
    <citation type="journal article" date="2019" name="Commun. Biol.">
        <title>The bagworm genome reveals a unique fibroin gene that provides high tensile strength.</title>
        <authorList>
            <person name="Kono N."/>
            <person name="Nakamura H."/>
            <person name="Ohtoshi R."/>
            <person name="Tomita M."/>
            <person name="Numata K."/>
            <person name="Arakawa K."/>
        </authorList>
    </citation>
    <scope>NUCLEOTIDE SEQUENCE [LARGE SCALE GENOMIC DNA]</scope>
</reference>
<sequence>MNSYLPVYFAARFQNKRADRRPRPADADQRAGAGLGNRELNVARGREAAPAAAPFWSDYRRLSGLIRQLLLMKGRERLLKSKTTTLLAPVKYLPTSGRGWGQLAQMGSHGFDGTSALPAVIAEAPALYRARPAAADATEISFTTK</sequence>
<accession>A0A4C1WQH0</accession>
<organism evidence="1 2">
    <name type="scientific">Eumeta variegata</name>
    <name type="common">Bagworm moth</name>
    <name type="synonym">Eumeta japonica</name>
    <dbReference type="NCBI Taxonomy" id="151549"/>
    <lineage>
        <taxon>Eukaryota</taxon>
        <taxon>Metazoa</taxon>
        <taxon>Ecdysozoa</taxon>
        <taxon>Arthropoda</taxon>
        <taxon>Hexapoda</taxon>
        <taxon>Insecta</taxon>
        <taxon>Pterygota</taxon>
        <taxon>Neoptera</taxon>
        <taxon>Endopterygota</taxon>
        <taxon>Lepidoptera</taxon>
        <taxon>Glossata</taxon>
        <taxon>Ditrysia</taxon>
        <taxon>Tineoidea</taxon>
        <taxon>Psychidae</taxon>
        <taxon>Oiketicinae</taxon>
        <taxon>Eumeta</taxon>
    </lineage>
</organism>
<protein>
    <submittedName>
        <fullName evidence="1">Uncharacterized protein</fullName>
    </submittedName>
</protein>
<dbReference type="Proteomes" id="UP000299102">
    <property type="component" value="Unassembled WGS sequence"/>
</dbReference>
<dbReference type="EMBL" id="BGZK01000606">
    <property type="protein sequence ID" value="GBP52579.1"/>
    <property type="molecule type" value="Genomic_DNA"/>
</dbReference>
<evidence type="ECO:0000313" key="2">
    <source>
        <dbReference type="Proteomes" id="UP000299102"/>
    </source>
</evidence>
<dbReference type="AlphaFoldDB" id="A0A4C1WQH0"/>
<evidence type="ECO:0000313" key="1">
    <source>
        <dbReference type="EMBL" id="GBP52579.1"/>
    </source>
</evidence>
<gene>
    <name evidence="1" type="ORF">EVAR_35768_1</name>
</gene>
<name>A0A4C1WQH0_EUMVA</name>
<proteinExistence type="predicted"/>
<comment type="caution">
    <text evidence="1">The sequence shown here is derived from an EMBL/GenBank/DDBJ whole genome shotgun (WGS) entry which is preliminary data.</text>
</comment>
<keyword evidence="2" id="KW-1185">Reference proteome</keyword>